<dbReference type="NCBIfam" id="TIGR01411">
    <property type="entry name" value="tatAE"/>
    <property type="match status" value="1"/>
</dbReference>
<protein>
    <recommendedName>
        <fullName evidence="11">Sec-independent protein translocase protein TatA</fullName>
    </recommendedName>
</protein>
<comment type="subcellular location">
    <subcellularLocation>
        <location evidence="1">Plastid</location>
        <location evidence="1">Chloroplast thylakoid membrane</location>
        <topology evidence="1">Single-pass membrane protein</topology>
    </subcellularLocation>
</comment>
<dbReference type="InterPro" id="IPR006312">
    <property type="entry name" value="TatA/E"/>
</dbReference>
<evidence type="ECO:0000256" key="7">
    <source>
        <dbReference type="ARBA" id="ARBA00023136"/>
    </source>
</evidence>
<dbReference type="EMBL" id="JBBWWR010000014">
    <property type="protein sequence ID" value="KAK8952814.1"/>
    <property type="molecule type" value="Genomic_DNA"/>
</dbReference>
<keyword evidence="6" id="KW-0811">Translocation</keyword>
<keyword evidence="3" id="KW-0812">Transmembrane</keyword>
<organism evidence="9 10">
    <name type="scientific">Platanthera guangdongensis</name>
    <dbReference type="NCBI Taxonomy" id="2320717"/>
    <lineage>
        <taxon>Eukaryota</taxon>
        <taxon>Viridiplantae</taxon>
        <taxon>Streptophyta</taxon>
        <taxon>Embryophyta</taxon>
        <taxon>Tracheophyta</taxon>
        <taxon>Spermatophyta</taxon>
        <taxon>Magnoliopsida</taxon>
        <taxon>Liliopsida</taxon>
        <taxon>Asparagales</taxon>
        <taxon>Orchidaceae</taxon>
        <taxon>Orchidoideae</taxon>
        <taxon>Orchideae</taxon>
        <taxon>Orchidinae</taxon>
        <taxon>Platanthera</taxon>
    </lineage>
</organism>
<evidence type="ECO:0000313" key="10">
    <source>
        <dbReference type="Proteomes" id="UP001412067"/>
    </source>
</evidence>
<keyword evidence="7" id="KW-0472">Membrane</keyword>
<evidence type="ECO:0000256" key="1">
    <source>
        <dbReference type="ARBA" id="ARBA00004581"/>
    </source>
</evidence>
<evidence type="ECO:0000313" key="9">
    <source>
        <dbReference type="EMBL" id="KAK8952814.1"/>
    </source>
</evidence>
<evidence type="ECO:0000256" key="6">
    <source>
        <dbReference type="ARBA" id="ARBA00023010"/>
    </source>
</evidence>
<accession>A0ABR2LVT8</accession>
<name>A0ABR2LVT8_9ASPA</name>
<evidence type="ECO:0000256" key="8">
    <source>
        <dbReference type="ARBA" id="ARBA00025340"/>
    </source>
</evidence>
<dbReference type="Proteomes" id="UP001412067">
    <property type="component" value="Unassembled WGS sequence"/>
</dbReference>
<evidence type="ECO:0000256" key="3">
    <source>
        <dbReference type="ARBA" id="ARBA00022692"/>
    </source>
</evidence>
<dbReference type="Gene3D" id="1.20.5.3310">
    <property type="match status" value="1"/>
</dbReference>
<gene>
    <name evidence="9" type="ORF">KSP40_PGU012411</name>
</gene>
<sequence length="267" mass="28316">MASASLMSSCAGLTARPCRPAHASLASSSSIFISCGGRALASPASLNLVVRRRRNVGEGRSPGLDCRCIFGLGVPELVVIAGVAALVFGPKKLPEIGRSIGKTVKSFQQNFKFSKLRTYDPPGSRRPALKVANKGDNLQAAQQGRQAFPSDRRRTSATAATYVFSPPGRPQVLVSLHKAIQARLAGGGKTEENSVDHRQKLQGVVTGGSRMVGGCTKGTGGGRKGAHQFPTTGALFRCRDRHERWERRRDGLPALVAAVEGGVGFWK</sequence>
<keyword evidence="5" id="KW-1133">Transmembrane helix</keyword>
<evidence type="ECO:0000256" key="5">
    <source>
        <dbReference type="ARBA" id="ARBA00022989"/>
    </source>
</evidence>
<comment type="caution">
    <text evidence="9">The sequence shown here is derived from an EMBL/GenBank/DDBJ whole genome shotgun (WGS) entry which is preliminary data.</text>
</comment>
<proteinExistence type="inferred from homology"/>
<keyword evidence="4" id="KW-0653">Protein transport</keyword>
<keyword evidence="2" id="KW-0813">Transport</keyword>
<dbReference type="Pfam" id="PF02416">
    <property type="entry name" value="TatA_B_E"/>
    <property type="match status" value="1"/>
</dbReference>
<keyword evidence="10" id="KW-1185">Reference proteome</keyword>
<comment type="function">
    <text evidence="8">Part of the twin-arginine translocation (Tat) system that transports large folded proteins containing a characteristic twin-arginine motif in their signal peptide across the thylakoid membrane. Involved in delta pH-dependent protein transport required for chloroplast development, especially thylakoid membrane formation. TATC and TATB mediate precursor recognition, whereas TATA facilitates translocation.</text>
</comment>
<evidence type="ECO:0000256" key="4">
    <source>
        <dbReference type="ARBA" id="ARBA00022927"/>
    </source>
</evidence>
<evidence type="ECO:0000256" key="2">
    <source>
        <dbReference type="ARBA" id="ARBA00022448"/>
    </source>
</evidence>
<dbReference type="PANTHER" id="PTHR33162">
    <property type="entry name" value="SEC-INDEPENDENT PROTEIN TRANSLOCASE PROTEIN TATA, CHLOROPLASTIC"/>
    <property type="match status" value="1"/>
</dbReference>
<dbReference type="PRINTS" id="PR01506">
    <property type="entry name" value="TATBPROTEIN"/>
</dbReference>
<dbReference type="InterPro" id="IPR003369">
    <property type="entry name" value="TatA/B/E"/>
</dbReference>
<dbReference type="HAMAP" id="MF_00236">
    <property type="entry name" value="TatA_E"/>
    <property type="match status" value="1"/>
</dbReference>
<dbReference type="PANTHER" id="PTHR33162:SF1">
    <property type="entry name" value="SEC-INDEPENDENT PROTEIN TRANSLOCASE PROTEIN TATA, CHLOROPLASTIC"/>
    <property type="match status" value="1"/>
</dbReference>
<reference evidence="9 10" key="1">
    <citation type="journal article" date="2022" name="Nat. Plants">
        <title>Genomes of leafy and leafless Platanthera orchids illuminate the evolution of mycoheterotrophy.</title>
        <authorList>
            <person name="Li M.H."/>
            <person name="Liu K.W."/>
            <person name="Li Z."/>
            <person name="Lu H.C."/>
            <person name="Ye Q.L."/>
            <person name="Zhang D."/>
            <person name="Wang J.Y."/>
            <person name="Li Y.F."/>
            <person name="Zhong Z.M."/>
            <person name="Liu X."/>
            <person name="Yu X."/>
            <person name="Liu D.K."/>
            <person name="Tu X.D."/>
            <person name="Liu B."/>
            <person name="Hao Y."/>
            <person name="Liao X.Y."/>
            <person name="Jiang Y.T."/>
            <person name="Sun W.H."/>
            <person name="Chen J."/>
            <person name="Chen Y.Q."/>
            <person name="Ai Y."/>
            <person name="Zhai J.W."/>
            <person name="Wu S.S."/>
            <person name="Zhou Z."/>
            <person name="Hsiao Y.Y."/>
            <person name="Wu W.L."/>
            <person name="Chen Y.Y."/>
            <person name="Lin Y.F."/>
            <person name="Hsu J.L."/>
            <person name="Li C.Y."/>
            <person name="Wang Z.W."/>
            <person name="Zhao X."/>
            <person name="Zhong W.Y."/>
            <person name="Ma X.K."/>
            <person name="Ma L."/>
            <person name="Huang J."/>
            <person name="Chen G.Z."/>
            <person name="Huang M.Z."/>
            <person name="Huang L."/>
            <person name="Peng D.H."/>
            <person name="Luo Y.B."/>
            <person name="Zou S.Q."/>
            <person name="Chen S.P."/>
            <person name="Lan S."/>
            <person name="Tsai W.C."/>
            <person name="Van de Peer Y."/>
            <person name="Liu Z.J."/>
        </authorList>
    </citation>
    <scope>NUCLEOTIDE SEQUENCE [LARGE SCALE GENOMIC DNA]</scope>
    <source>
        <strain evidence="9">Lor288</strain>
    </source>
</reference>
<evidence type="ECO:0008006" key="11">
    <source>
        <dbReference type="Google" id="ProtNLM"/>
    </source>
</evidence>